<proteinExistence type="inferred from homology"/>
<feature type="domain" description="RNA polymerase sigma-70 region 2" evidence="6">
    <location>
        <begin position="7"/>
        <end position="69"/>
    </location>
</feature>
<dbReference type="InterPro" id="IPR013249">
    <property type="entry name" value="RNA_pol_sigma70_r4_t2"/>
</dbReference>
<dbReference type="InterPro" id="IPR014303">
    <property type="entry name" value="RNA_pol_sigma-70_ECF"/>
</dbReference>
<evidence type="ECO:0000256" key="2">
    <source>
        <dbReference type="ARBA" id="ARBA00011344"/>
    </source>
</evidence>
<organism evidence="8 9">
    <name type="scientific">Agrococcus baldri</name>
    <dbReference type="NCBI Taxonomy" id="153730"/>
    <lineage>
        <taxon>Bacteria</taxon>
        <taxon>Bacillati</taxon>
        <taxon>Actinomycetota</taxon>
        <taxon>Actinomycetes</taxon>
        <taxon>Micrococcales</taxon>
        <taxon>Microbacteriaceae</taxon>
        <taxon>Agrococcus</taxon>
    </lineage>
</organism>
<dbReference type="RefSeq" id="WP_092917476.1">
    <property type="nucleotide sequence ID" value="NZ_FOZN01000002.1"/>
</dbReference>
<dbReference type="Proteomes" id="UP000198506">
    <property type="component" value="Unassembled WGS sequence"/>
</dbReference>
<gene>
    <name evidence="8" type="ORF">SAMN04487783_1566</name>
</gene>
<sequence length="313" mass="34205">MSEATEFERLRPLLFSIAYRILGSVTEAEDAVQETWLRFDASDERPASLKSYLAAIVTRVSIDVLRSARVRREEYVGEWLPEPLLDDPYSDPQQAAELADSLTTASLLLLERLSPLERAAFVLHEVFAFDFAAIAETLDRSEAACRQLAARARRHMDDGRTRLEADAREAEALTARFLSAMQDGDVEGMRSMLAADAVMPADGGGKAPVWGRGTWGADRMVEKLAQMAPAFIAAGCALEPQRINGRPGAIFRDRDGRVLSSWGFDVAGGVITAVRIVLNPDKLQHLGPVADAWTLLREAGSASPRDAQAEPPT</sequence>
<dbReference type="InterPro" id="IPR052704">
    <property type="entry name" value="ECF_Sigma-70_Domain"/>
</dbReference>
<dbReference type="GO" id="GO:0016987">
    <property type="term" value="F:sigma factor activity"/>
    <property type="evidence" value="ECO:0007669"/>
    <property type="project" value="UniProtKB-KW"/>
</dbReference>
<accession>A0AA94KZN6</accession>
<comment type="subunit">
    <text evidence="2">Interacts transiently with the RNA polymerase catalytic core formed by RpoA, RpoB, RpoC and RpoZ (2 alpha, 1 beta, 1 beta' and 1 omega subunit) to form the RNA polymerase holoenzyme that can initiate transcription.</text>
</comment>
<dbReference type="SUPFAM" id="SSF54427">
    <property type="entry name" value="NTF2-like"/>
    <property type="match status" value="1"/>
</dbReference>
<keyword evidence="4" id="KW-0731">Sigma factor</keyword>
<dbReference type="InterPro" id="IPR013325">
    <property type="entry name" value="RNA_pol_sigma_r2"/>
</dbReference>
<dbReference type="SUPFAM" id="SSF88659">
    <property type="entry name" value="Sigma3 and sigma4 domains of RNA polymerase sigma factors"/>
    <property type="match status" value="1"/>
</dbReference>
<dbReference type="NCBIfam" id="TIGR02937">
    <property type="entry name" value="sigma70-ECF"/>
    <property type="match status" value="1"/>
</dbReference>
<keyword evidence="9" id="KW-1185">Reference proteome</keyword>
<reference evidence="8 9" key="1">
    <citation type="submission" date="2016-10" db="EMBL/GenBank/DDBJ databases">
        <authorList>
            <person name="Varghese N."/>
            <person name="Submissions S."/>
        </authorList>
    </citation>
    <scope>NUCLEOTIDE SEQUENCE [LARGE SCALE GENOMIC DNA]</scope>
    <source>
        <strain evidence="8 9">IAM 15147</strain>
    </source>
</reference>
<dbReference type="NCBIfam" id="NF007214">
    <property type="entry name" value="PRK09636.1"/>
    <property type="match status" value="1"/>
</dbReference>
<evidence type="ECO:0000256" key="3">
    <source>
        <dbReference type="ARBA" id="ARBA00023015"/>
    </source>
</evidence>
<evidence type="ECO:0000313" key="8">
    <source>
        <dbReference type="EMBL" id="SFS11398.1"/>
    </source>
</evidence>
<dbReference type="NCBIfam" id="TIGR02957">
    <property type="entry name" value="SigX4"/>
    <property type="match status" value="1"/>
</dbReference>
<dbReference type="Pfam" id="PF04542">
    <property type="entry name" value="Sigma70_r2"/>
    <property type="match status" value="1"/>
</dbReference>
<keyword evidence="5" id="KW-0804">Transcription</keyword>
<comment type="caution">
    <text evidence="8">The sequence shown here is derived from an EMBL/GenBank/DDBJ whole genome shotgun (WGS) entry which is preliminary data.</text>
</comment>
<name>A0AA94KZN6_9MICO</name>
<dbReference type="InterPro" id="IPR032710">
    <property type="entry name" value="NTF2-like_dom_sf"/>
</dbReference>
<dbReference type="InterPro" id="IPR013324">
    <property type="entry name" value="RNA_pol_sigma_r3/r4-like"/>
</dbReference>
<evidence type="ECO:0000256" key="1">
    <source>
        <dbReference type="ARBA" id="ARBA00010641"/>
    </source>
</evidence>
<evidence type="ECO:0000259" key="6">
    <source>
        <dbReference type="Pfam" id="PF04542"/>
    </source>
</evidence>
<dbReference type="InterPro" id="IPR014284">
    <property type="entry name" value="RNA_pol_sigma-70_dom"/>
</dbReference>
<dbReference type="InterPro" id="IPR036388">
    <property type="entry name" value="WH-like_DNA-bd_sf"/>
</dbReference>
<evidence type="ECO:0000256" key="5">
    <source>
        <dbReference type="ARBA" id="ARBA00023163"/>
    </source>
</evidence>
<dbReference type="SUPFAM" id="SSF88946">
    <property type="entry name" value="Sigma2 domain of RNA polymerase sigma factors"/>
    <property type="match status" value="1"/>
</dbReference>
<dbReference type="InterPro" id="IPR007627">
    <property type="entry name" value="RNA_pol_sigma70_r2"/>
</dbReference>
<dbReference type="GO" id="GO:0006352">
    <property type="term" value="P:DNA-templated transcription initiation"/>
    <property type="evidence" value="ECO:0007669"/>
    <property type="project" value="InterPro"/>
</dbReference>
<protein>
    <submittedName>
        <fullName evidence="8">RNA polymerase sigma-70 factor, ECF subfamily</fullName>
    </submittedName>
</protein>
<dbReference type="PANTHER" id="PTHR30173">
    <property type="entry name" value="SIGMA 19 FACTOR"/>
    <property type="match status" value="1"/>
</dbReference>
<evidence type="ECO:0000259" key="7">
    <source>
        <dbReference type="Pfam" id="PF08281"/>
    </source>
</evidence>
<evidence type="ECO:0000313" key="9">
    <source>
        <dbReference type="Proteomes" id="UP000198506"/>
    </source>
</evidence>
<keyword evidence="3" id="KW-0805">Transcription regulation</keyword>
<dbReference type="GO" id="GO:0003677">
    <property type="term" value="F:DNA binding"/>
    <property type="evidence" value="ECO:0007669"/>
    <property type="project" value="InterPro"/>
</dbReference>
<dbReference type="PANTHER" id="PTHR30173:SF36">
    <property type="entry name" value="ECF RNA POLYMERASE SIGMA FACTOR SIGJ"/>
    <property type="match status" value="1"/>
</dbReference>
<evidence type="ECO:0000256" key="4">
    <source>
        <dbReference type="ARBA" id="ARBA00023082"/>
    </source>
</evidence>
<feature type="domain" description="RNA polymerase sigma factor 70 region 4 type 2" evidence="7">
    <location>
        <begin position="108"/>
        <end position="156"/>
    </location>
</feature>
<dbReference type="AlphaFoldDB" id="A0AA94KZN6"/>
<dbReference type="EMBL" id="FOZN01000002">
    <property type="protein sequence ID" value="SFS11398.1"/>
    <property type="molecule type" value="Genomic_DNA"/>
</dbReference>
<comment type="similarity">
    <text evidence="1">Belongs to the sigma-70 factor family. ECF subfamily.</text>
</comment>
<dbReference type="Gene3D" id="1.10.10.10">
    <property type="entry name" value="Winged helix-like DNA-binding domain superfamily/Winged helix DNA-binding domain"/>
    <property type="match status" value="1"/>
</dbReference>
<dbReference type="Pfam" id="PF08281">
    <property type="entry name" value="Sigma70_r4_2"/>
    <property type="match status" value="1"/>
</dbReference>
<dbReference type="Gene3D" id="3.10.450.50">
    <property type="match status" value="1"/>
</dbReference>
<dbReference type="Gene3D" id="1.10.1740.10">
    <property type="match status" value="1"/>
</dbReference>